<dbReference type="EMBL" id="JARJCN010000029">
    <property type="protein sequence ID" value="KAJ7087182.1"/>
    <property type="molecule type" value="Genomic_DNA"/>
</dbReference>
<dbReference type="InterPro" id="IPR006076">
    <property type="entry name" value="FAD-dep_OxRdtase"/>
</dbReference>
<comment type="caution">
    <text evidence="2">The sequence shown here is derived from an EMBL/GenBank/DDBJ whole genome shotgun (WGS) entry which is preliminary data.</text>
</comment>
<dbReference type="InterPro" id="IPR036188">
    <property type="entry name" value="FAD/NAD-bd_sf"/>
</dbReference>
<evidence type="ECO:0000313" key="2">
    <source>
        <dbReference type="EMBL" id="KAJ7087182.1"/>
    </source>
</evidence>
<sequence length="64" mass="7041">MQAFRSALNSNAKYAYKAPESAVDYIVIGGGVVGLAIARNLSRFPDRSTVLIERHTRAVRLHLV</sequence>
<dbReference type="Proteomes" id="UP001222325">
    <property type="component" value="Unassembled WGS sequence"/>
</dbReference>
<dbReference type="AlphaFoldDB" id="A0AAD6U640"/>
<gene>
    <name evidence="2" type="ORF">B0H15DRAFT_842942</name>
</gene>
<feature type="domain" description="FAD dependent oxidoreductase" evidence="1">
    <location>
        <begin position="24"/>
        <end position="56"/>
    </location>
</feature>
<organism evidence="2 3">
    <name type="scientific">Mycena belliarum</name>
    <dbReference type="NCBI Taxonomy" id="1033014"/>
    <lineage>
        <taxon>Eukaryota</taxon>
        <taxon>Fungi</taxon>
        <taxon>Dikarya</taxon>
        <taxon>Basidiomycota</taxon>
        <taxon>Agaricomycotina</taxon>
        <taxon>Agaricomycetes</taxon>
        <taxon>Agaricomycetidae</taxon>
        <taxon>Agaricales</taxon>
        <taxon>Marasmiineae</taxon>
        <taxon>Mycenaceae</taxon>
        <taxon>Mycena</taxon>
    </lineage>
</organism>
<dbReference type="Gene3D" id="3.50.50.60">
    <property type="entry name" value="FAD/NAD(P)-binding domain"/>
    <property type="match status" value="1"/>
</dbReference>
<proteinExistence type="predicted"/>
<name>A0AAD6U640_9AGAR</name>
<dbReference type="SUPFAM" id="SSF51905">
    <property type="entry name" value="FAD/NAD(P)-binding domain"/>
    <property type="match status" value="1"/>
</dbReference>
<protein>
    <recommendedName>
        <fullName evidence="1">FAD dependent oxidoreductase domain-containing protein</fullName>
    </recommendedName>
</protein>
<reference evidence="2" key="1">
    <citation type="submission" date="2023-03" db="EMBL/GenBank/DDBJ databases">
        <title>Massive genome expansion in bonnet fungi (Mycena s.s.) driven by repeated elements and novel gene families across ecological guilds.</title>
        <authorList>
            <consortium name="Lawrence Berkeley National Laboratory"/>
            <person name="Harder C.B."/>
            <person name="Miyauchi S."/>
            <person name="Viragh M."/>
            <person name="Kuo A."/>
            <person name="Thoen E."/>
            <person name="Andreopoulos B."/>
            <person name="Lu D."/>
            <person name="Skrede I."/>
            <person name="Drula E."/>
            <person name="Henrissat B."/>
            <person name="Morin E."/>
            <person name="Kohler A."/>
            <person name="Barry K."/>
            <person name="LaButti K."/>
            <person name="Morin E."/>
            <person name="Salamov A."/>
            <person name="Lipzen A."/>
            <person name="Mereny Z."/>
            <person name="Hegedus B."/>
            <person name="Baldrian P."/>
            <person name="Stursova M."/>
            <person name="Weitz H."/>
            <person name="Taylor A."/>
            <person name="Grigoriev I.V."/>
            <person name="Nagy L.G."/>
            <person name="Martin F."/>
            <person name="Kauserud H."/>
        </authorList>
    </citation>
    <scope>NUCLEOTIDE SEQUENCE</scope>
    <source>
        <strain evidence="2">CBHHK173m</strain>
    </source>
</reference>
<evidence type="ECO:0000313" key="3">
    <source>
        <dbReference type="Proteomes" id="UP001222325"/>
    </source>
</evidence>
<dbReference type="Pfam" id="PF01266">
    <property type="entry name" value="DAO"/>
    <property type="match status" value="1"/>
</dbReference>
<keyword evidence="3" id="KW-1185">Reference proteome</keyword>
<accession>A0AAD6U640</accession>
<evidence type="ECO:0000259" key="1">
    <source>
        <dbReference type="Pfam" id="PF01266"/>
    </source>
</evidence>